<protein>
    <submittedName>
        <fullName evidence="2">Uncharacterized protein</fullName>
    </submittedName>
</protein>
<feature type="compositionally biased region" description="Low complexity" evidence="1">
    <location>
        <begin position="130"/>
        <end position="153"/>
    </location>
</feature>
<accession>A0A834MIZ4</accession>
<organism evidence="2 3">
    <name type="scientific">Rhynchophorus ferrugineus</name>
    <name type="common">Red palm weevil</name>
    <name type="synonym">Curculio ferrugineus</name>
    <dbReference type="NCBI Taxonomy" id="354439"/>
    <lineage>
        <taxon>Eukaryota</taxon>
        <taxon>Metazoa</taxon>
        <taxon>Ecdysozoa</taxon>
        <taxon>Arthropoda</taxon>
        <taxon>Hexapoda</taxon>
        <taxon>Insecta</taxon>
        <taxon>Pterygota</taxon>
        <taxon>Neoptera</taxon>
        <taxon>Endopterygota</taxon>
        <taxon>Coleoptera</taxon>
        <taxon>Polyphaga</taxon>
        <taxon>Cucujiformia</taxon>
        <taxon>Curculionidae</taxon>
        <taxon>Dryophthorinae</taxon>
        <taxon>Rhynchophorus</taxon>
    </lineage>
</organism>
<keyword evidence="3" id="KW-1185">Reference proteome</keyword>
<evidence type="ECO:0000313" key="2">
    <source>
        <dbReference type="EMBL" id="KAF7285598.1"/>
    </source>
</evidence>
<name>A0A834MIZ4_RHYFE</name>
<dbReference type="EMBL" id="JAACXV010000050">
    <property type="protein sequence ID" value="KAF7285598.1"/>
    <property type="molecule type" value="Genomic_DNA"/>
</dbReference>
<reference evidence="2" key="1">
    <citation type="submission" date="2020-08" db="EMBL/GenBank/DDBJ databases">
        <title>Genome sequencing and assembly of the red palm weevil Rhynchophorus ferrugineus.</title>
        <authorList>
            <person name="Dias G.B."/>
            <person name="Bergman C.M."/>
            <person name="Manee M."/>
        </authorList>
    </citation>
    <scope>NUCLEOTIDE SEQUENCE</scope>
    <source>
        <strain evidence="2">AA-2017</strain>
        <tissue evidence="2">Whole larva</tissue>
    </source>
</reference>
<gene>
    <name evidence="2" type="ORF">GWI33_010390</name>
</gene>
<evidence type="ECO:0000256" key="1">
    <source>
        <dbReference type="SAM" id="MobiDB-lite"/>
    </source>
</evidence>
<proteinExistence type="predicted"/>
<sequence length="232" mass="24342">MNFDIFCRSDLTSKLLLRGAPDASSPAFWPSEPTDRPLCATHTIYHQLVTVKCQIHKPSILARERGVHPSRSGNRAPSSSGAASRTRTRPPPAAVSAAGGGGGGPPMTQPFPGPADKQTVAPATTPSLFRPVTTTPPRVLLPPVASISAAPSSRTQQKDTTPRRQSYDKLVSDQGGGAVDGGGEGDTAEEYPTPYADITSKMCLYARNRHRRAVGHDYGGEGSPPPVGQPGV</sequence>
<feature type="compositionally biased region" description="Low complexity" evidence="1">
    <location>
        <begin position="69"/>
        <end position="85"/>
    </location>
</feature>
<comment type="caution">
    <text evidence="2">The sequence shown here is derived from an EMBL/GenBank/DDBJ whole genome shotgun (WGS) entry which is preliminary data.</text>
</comment>
<feature type="compositionally biased region" description="Gly residues" evidence="1">
    <location>
        <begin position="174"/>
        <end position="185"/>
    </location>
</feature>
<feature type="region of interest" description="Disordered" evidence="1">
    <location>
        <begin position="63"/>
        <end position="194"/>
    </location>
</feature>
<dbReference type="Proteomes" id="UP000625711">
    <property type="component" value="Unassembled WGS sequence"/>
</dbReference>
<evidence type="ECO:0000313" key="3">
    <source>
        <dbReference type="Proteomes" id="UP000625711"/>
    </source>
</evidence>
<dbReference type="AlphaFoldDB" id="A0A834MIZ4"/>
<feature type="compositionally biased region" description="Basic and acidic residues" evidence="1">
    <location>
        <begin position="156"/>
        <end position="171"/>
    </location>
</feature>